<feature type="transmembrane region" description="Helical" evidence="1">
    <location>
        <begin position="7"/>
        <end position="31"/>
    </location>
</feature>
<protein>
    <submittedName>
        <fullName evidence="2">Uncharacterized protein</fullName>
    </submittedName>
</protein>
<dbReference type="AlphaFoldDB" id="B9XI25"/>
<organism evidence="2 3">
    <name type="scientific">Pedosphaera parvula (strain Ellin514)</name>
    <dbReference type="NCBI Taxonomy" id="320771"/>
    <lineage>
        <taxon>Bacteria</taxon>
        <taxon>Pseudomonadati</taxon>
        <taxon>Verrucomicrobiota</taxon>
        <taxon>Pedosphaerae</taxon>
        <taxon>Pedosphaerales</taxon>
        <taxon>Pedosphaeraceae</taxon>
        <taxon>Pedosphaera</taxon>
    </lineage>
</organism>
<accession>B9XI25</accession>
<sequence length="102" mass="11529" precursor="true">MYKHKNLVFIALMMMNLFIVALTCAEIWGYYSHGDVNGPGQKAYKAYAKLHLKGGELLQGRLAYVEKDLKIACYNIFPVHAAAMGLNVVLGFWLYRNNQKAS</sequence>
<reference evidence="2 3" key="1">
    <citation type="journal article" date="2011" name="J. Bacteriol.">
        <title>Genome sequence of 'Pedosphaera parvula' Ellin514, an aerobic Verrucomicrobial isolate from pasture soil.</title>
        <authorList>
            <person name="Kant R."/>
            <person name="van Passel M.W."/>
            <person name="Sangwan P."/>
            <person name="Palva A."/>
            <person name="Lucas S."/>
            <person name="Copeland A."/>
            <person name="Lapidus A."/>
            <person name="Glavina Del Rio T."/>
            <person name="Dalin E."/>
            <person name="Tice H."/>
            <person name="Bruce D."/>
            <person name="Goodwin L."/>
            <person name="Pitluck S."/>
            <person name="Chertkov O."/>
            <person name="Larimer F.W."/>
            <person name="Land M.L."/>
            <person name="Hauser L."/>
            <person name="Brettin T.S."/>
            <person name="Detter J.C."/>
            <person name="Han S."/>
            <person name="de Vos W.M."/>
            <person name="Janssen P.H."/>
            <person name="Smidt H."/>
        </authorList>
    </citation>
    <scope>NUCLEOTIDE SEQUENCE [LARGE SCALE GENOMIC DNA]</scope>
    <source>
        <strain evidence="2 3">Ellin514</strain>
    </source>
</reference>
<dbReference type="STRING" id="320771.Cflav_PD3488"/>
<gene>
    <name evidence="2" type="ORF">Cflav_PD3488</name>
</gene>
<keyword evidence="1" id="KW-0812">Transmembrane</keyword>
<dbReference type="EMBL" id="ABOX02000016">
    <property type="protein sequence ID" value="EEF60518.1"/>
    <property type="molecule type" value="Genomic_DNA"/>
</dbReference>
<evidence type="ECO:0000256" key="1">
    <source>
        <dbReference type="SAM" id="Phobius"/>
    </source>
</evidence>
<keyword evidence="1" id="KW-1133">Transmembrane helix</keyword>
<name>B9XI25_PEDPL</name>
<evidence type="ECO:0000313" key="2">
    <source>
        <dbReference type="EMBL" id="EEF60518.1"/>
    </source>
</evidence>
<keyword evidence="3" id="KW-1185">Reference proteome</keyword>
<evidence type="ECO:0000313" key="3">
    <source>
        <dbReference type="Proteomes" id="UP000003688"/>
    </source>
</evidence>
<dbReference type="Proteomes" id="UP000003688">
    <property type="component" value="Unassembled WGS sequence"/>
</dbReference>
<keyword evidence="1" id="KW-0472">Membrane</keyword>
<feature type="transmembrane region" description="Helical" evidence="1">
    <location>
        <begin position="76"/>
        <end position="95"/>
    </location>
</feature>
<proteinExistence type="predicted"/>
<comment type="caution">
    <text evidence="2">The sequence shown here is derived from an EMBL/GenBank/DDBJ whole genome shotgun (WGS) entry which is preliminary data.</text>
</comment>